<feature type="non-terminal residue" evidence="1">
    <location>
        <position position="1"/>
    </location>
</feature>
<protein>
    <submittedName>
        <fullName evidence="1">Uncharacterized protein</fullName>
    </submittedName>
</protein>
<name>A0ABX1EFR8_9PROT</name>
<reference evidence="1 2" key="1">
    <citation type="submission" date="2020-03" db="EMBL/GenBank/DDBJ databases">
        <title>Roseomonas selenitidurans sp. nov. isolated from urban soil.</title>
        <authorList>
            <person name="Liu H."/>
        </authorList>
    </citation>
    <scope>NUCLEOTIDE SEQUENCE [LARGE SCALE GENOMIC DNA]</scope>
    <source>
        <strain evidence="1 2">BU-1</strain>
    </source>
</reference>
<comment type="caution">
    <text evidence="1">The sequence shown here is derived from an EMBL/GenBank/DDBJ whole genome shotgun (WGS) entry which is preliminary data.</text>
</comment>
<accession>A0ABX1EFR8</accession>
<proteinExistence type="predicted"/>
<organism evidence="1 2">
    <name type="scientific">Falsiroseomonas selenitidurans</name>
    <dbReference type="NCBI Taxonomy" id="2716335"/>
    <lineage>
        <taxon>Bacteria</taxon>
        <taxon>Pseudomonadati</taxon>
        <taxon>Pseudomonadota</taxon>
        <taxon>Alphaproteobacteria</taxon>
        <taxon>Acetobacterales</taxon>
        <taxon>Roseomonadaceae</taxon>
        <taxon>Falsiroseomonas</taxon>
    </lineage>
</organism>
<evidence type="ECO:0000313" key="1">
    <source>
        <dbReference type="EMBL" id="NKC34372.1"/>
    </source>
</evidence>
<evidence type="ECO:0000313" key="2">
    <source>
        <dbReference type="Proteomes" id="UP000787635"/>
    </source>
</evidence>
<sequence>PDALCCAGAAGDALAALRAGCRILVLDAACPGFAAVQGAAAASGALLLPARPPALDLAGLQLGRAQARAKLAEWLTPRHDTAPPLG</sequence>
<gene>
    <name evidence="1" type="ORF">HEQ75_26210</name>
</gene>
<dbReference type="Proteomes" id="UP000787635">
    <property type="component" value="Unassembled WGS sequence"/>
</dbReference>
<keyword evidence="2" id="KW-1185">Reference proteome</keyword>
<dbReference type="EMBL" id="JAAVNE010000081">
    <property type="protein sequence ID" value="NKC34372.1"/>
    <property type="molecule type" value="Genomic_DNA"/>
</dbReference>